<evidence type="ECO:0000313" key="8">
    <source>
        <dbReference type="EMBL" id="AEF85231.1"/>
    </source>
</evidence>
<reference evidence="9" key="1">
    <citation type="submission" date="2009-12" db="EMBL/GenBank/DDBJ databases">
        <title>Complete sequence of Treponema primitia strain ZAS-2.</title>
        <authorList>
            <person name="Tetu S.G."/>
            <person name="Matson E."/>
            <person name="Ren Q."/>
            <person name="Seshadri R."/>
            <person name="Elbourne L."/>
            <person name="Hassan K.A."/>
            <person name="Durkin A."/>
            <person name="Radune D."/>
            <person name="Mohamoud Y."/>
            <person name="Shay R."/>
            <person name="Jin S."/>
            <person name="Zhang X."/>
            <person name="Lucey K."/>
            <person name="Ballor N.R."/>
            <person name="Ottesen E."/>
            <person name="Rosenthal R."/>
            <person name="Allen A."/>
            <person name="Leadbetter J.R."/>
            <person name="Paulsen I.T."/>
        </authorList>
    </citation>
    <scope>NUCLEOTIDE SEQUENCE [LARGE SCALE GENOMIC DNA]</scope>
    <source>
        <strain evidence="9">ATCC BAA-887 / DSM 12427 / ZAS-2</strain>
    </source>
</reference>
<dbReference type="GO" id="GO:0000155">
    <property type="term" value="F:phosphorelay sensor kinase activity"/>
    <property type="evidence" value="ECO:0007669"/>
    <property type="project" value="InterPro"/>
</dbReference>
<dbReference type="InterPro" id="IPR005467">
    <property type="entry name" value="His_kinase_dom"/>
</dbReference>
<dbReference type="Proteomes" id="UP000009223">
    <property type="component" value="Chromosome"/>
</dbReference>
<dbReference type="SMART" id="SM00448">
    <property type="entry name" value="REC"/>
    <property type="match status" value="1"/>
</dbReference>
<dbReference type="CDD" id="cd16922">
    <property type="entry name" value="HATPase_EvgS-ArcB-TorS-like"/>
    <property type="match status" value="1"/>
</dbReference>
<dbReference type="KEGG" id="tpi:TREPR_1879"/>
<dbReference type="InterPro" id="IPR036890">
    <property type="entry name" value="HATPase_C_sf"/>
</dbReference>
<feature type="domain" description="Response regulatory" evidence="7">
    <location>
        <begin position="701"/>
        <end position="820"/>
    </location>
</feature>
<reference evidence="8 9" key="2">
    <citation type="journal article" date="2011" name="ISME J.">
        <title>RNA-seq reveals cooperative metabolic interactions between two termite-gut spirochete species in co-culture.</title>
        <authorList>
            <person name="Rosenthal A.Z."/>
            <person name="Matson E.G."/>
            <person name="Eldar A."/>
            <person name="Leadbetter J.R."/>
        </authorList>
    </citation>
    <scope>NUCLEOTIDE SEQUENCE [LARGE SCALE GENOMIC DNA]</scope>
    <source>
        <strain evidence="9">ATCC BAA-887 / DSM 12427 / ZAS-2</strain>
    </source>
</reference>
<keyword evidence="5" id="KW-0472">Membrane</keyword>
<dbReference type="AlphaFoldDB" id="F5YL51"/>
<evidence type="ECO:0000259" key="6">
    <source>
        <dbReference type="PROSITE" id="PS50109"/>
    </source>
</evidence>
<keyword evidence="9" id="KW-1185">Reference proteome</keyword>
<dbReference type="RefSeq" id="WP_015708263.1">
    <property type="nucleotide sequence ID" value="NC_015578.1"/>
</dbReference>
<dbReference type="InterPro" id="IPR001789">
    <property type="entry name" value="Sig_transdc_resp-reg_receiver"/>
</dbReference>
<dbReference type="Pfam" id="PF00072">
    <property type="entry name" value="Response_reg"/>
    <property type="match status" value="1"/>
</dbReference>
<dbReference type="PANTHER" id="PTHR45339">
    <property type="entry name" value="HYBRID SIGNAL TRANSDUCTION HISTIDINE KINASE J"/>
    <property type="match status" value="1"/>
</dbReference>
<dbReference type="FunFam" id="3.30.565.10:FF:000010">
    <property type="entry name" value="Sensor histidine kinase RcsC"/>
    <property type="match status" value="1"/>
</dbReference>
<accession>F5YL51</accession>
<evidence type="ECO:0000256" key="4">
    <source>
        <dbReference type="PROSITE-ProRule" id="PRU00169"/>
    </source>
</evidence>
<dbReference type="InterPro" id="IPR003661">
    <property type="entry name" value="HisK_dim/P_dom"/>
</dbReference>
<dbReference type="InterPro" id="IPR004358">
    <property type="entry name" value="Sig_transdc_His_kin-like_C"/>
</dbReference>
<gene>
    <name evidence="8" type="ordered locus">TREPR_1879</name>
</gene>
<dbReference type="Gene3D" id="3.40.50.2300">
    <property type="match status" value="1"/>
</dbReference>
<evidence type="ECO:0000256" key="5">
    <source>
        <dbReference type="SAM" id="Phobius"/>
    </source>
</evidence>
<evidence type="ECO:0000259" key="7">
    <source>
        <dbReference type="PROSITE" id="PS50110"/>
    </source>
</evidence>
<dbReference type="PROSITE" id="PS50110">
    <property type="entry name" value="RESPONSE_REGULATORY"/>
    <property type="match status" value="1"/>
</dbReference>
<dbReference type="InterPro" id="IPR011006">
    <property type="entry name" value="CheY-like_superfamily"/>
</dbReference>
<feature type="modified residue" description="4-aspartylphosphate" evidence="4">
    <location>
        <position position="752"/>
    </location>
</feature>
<dbReference type="SMART" id="SM00388">
    <property type="entry name" value="HisKA"/>
    <property type="match status" value="1"/>
</dbReference>
<dbReference type="Pfam" id="PF22673">
    <property type="entry name" value="MCP-like_PDC_1"/>
    <property type="match status" value="1"/>
</dbReference>
<dbReference type="STRING" id="545694.TREPR_1879"/>
<organism evidence="8 9">
    <name type="scientific">Treponema primitia (strain ATCC BAA-887 / DSM 12427 / ZAS-2)</name>
    <dbReference type="NCBI Taxonomy" id="545694"/>
    <lineage>
        <taxon>Bacteria</taxon>
        <taxon>Pseudomonadati</taxon>
        <taxon>Spirochaetota</taxon>
        <taxon>Spirochaetia</taxon>
        <taxon>Spirochaetales</taxon>
        <taxon>Treponemataceae</taxon>
        <taxon>Treponema</taxon>
    </lineage>
</organism>
<protein>
    <recommendedName>
        <fullName evidence="2">histidine kinase</fullName>
        <ecNumber evidence="2">2.7.13.3</ecNumber>
    </recommendedName>
</protein>
<dbReference type="SUPFAM" id="SSF47384">
    <property type="entry name" value="Homodimeric domain of signal transducing histidine kinase"/>
    <property type="match status" value="1"/>
</dbReference>
<evidence type="ECO:0000256" key="2">
    <source>
        <dbReference type="ARBA" id="ARBA00012438"/>
    </source>
</evidence>
<dbReference type="Gene3D" id="3.30.450.20">
    <property type="entry name" value="PAS domain"/>
    <property type="match status" value="2"/>
</dbReference>
<keyword evidence="5" id="KW-0812">Transmembrane</keyword>
<dbReference type="EC" id="2.7.13.3" evidence="2"/>
<evidence type="ECO:0000256" key="3">
    <source>
        <dbReference type="ARBA" id="ARBA00022553"/>
    </source>
</evidence>
<dbReference type="Gene3D" id="1.10.287.130">
    <property type="match status" value="1"/>
</dbReference>
<comment type="catalytic activity">
    <reaction evidence="1">
        <text>ATP + protein L-histidine = ADP + protein N-phospho-L-histidine.</text>
        <dbReference type="EC" id="2.7.13.3"/>
    </reaction>
</comment>
<dbReference type="InterPro" id="IPR036097">
    <property type="entry name" value="HisK_dim/P_sf"/>
</dbReference>
<proteinExistence type="predicted"/>
<feature type="domain" description="Histidine kinase" evidence="6">
    <location>
        <begin position="453"/>
        <end position="675"/>
    </location>
</feature>
<sequence length="825" mass="90716">MNNNSLQNRLLYAILLPCVAALLISGVLVIVALVNIRAATSHGKFDIGRIAADSIMVSLLDQGIDDTSSLVRMNARIINDDLEDIAGDIVLIKDSIEKMYQEPDAFKPVPIPNYRDIPPGQLQIHWFFDPTMQKDRRFDASDLERAGLLEETYLLGNAGRLLSLIMEKNPDISTMFITTASGINIQYDKDAAFKADIPVDMLPIMRERYWYTAAKNSGALYISDAERDSAGRGLATTISVPFYGKDGTFKGVTGLDIKIENLDKNIQSTVVGENGYAVLLKSTEDDTKIISAPGLGDMEEYEVSDFLGDDAESLIAEIRAEPFGTVRAVVRSSPRNLQRSSPRRDGEPVDSYIMWAPIELTGWTLAYILRVQDIAGLANNTSGEVLRMAKSIADNVDSTIRIITVIWAALLLLVILVAIFVSRFLSRKIAKPINDAFVAKEQANIAKSQFLSNMSHEIRTPIGAIIGMTSIAKASADLSRKDDCLNKIEGASRHLLGVVNDILDMSKIEAGKLELACVDFDFEKMIRNIASMINFRVAEKKQVLTVHIDEAIPRNLRGDDQRLSQVLTNLLGNAVKFTPSGGGIYLEARLLGEENGSCRIRVSVKDEGIGISAEQKDRLFHAFQQAESDTSRKYGGTGLGLVISKNIVEMMGGDISVEAELGHGSEFSFIVLLERGDALAEDEHGTLDMQMDNAGALEGFTVLIAEDVEINREIVAALLEPTLLAIDFAENGEKAVEMFQSNPEKYNMILMDVQMPKMDGFEATRRIRALPIAAATVPIVAMTANVFREDIEKCIEAGMNDHLGKPLDYAVLLEKLRRYLNKKGA</sequence>
<dbReference type="Gene3D" id="3.30.565.10">
    <property type="entry name" value="Histidine kinase-like ATPase, C-terminal domain"/>
    <property type="match status" value="1"/>
</dbReference>
<evidence type="ECO:0000256" key="1">
    <source>
        <dbReference type="ARBA" id="ARBA00000085"/>
    </source>
</evidence>
<dbReference type="Pfam" id="PF02518">
    <property type="entry name" value="HATPase_c"/>
    <property type="match status" value="1"/>
</dbReference>
<feature type="transmembrane region" description="Helical" evidence="5">
    <location>
        <begin position="400"/>
        <end position="421"/>
    </location>
</feature>
<dbReference type="PROSITE" id="PS50109">
    <property type="entry name" value="HIS_KIN"/>
    <property type="match status" value="1"/>
</dbReference>
<dbReference type="CDD" id="cd00082">
    <property type="entry name" value="HisKA"/>
    <property type="match status" value="1"/>
</dbReference>
<dbReference type="SUPFAM" id="SSF52172">
    <property type="entry name" value="CheY-like"/>
    <property type="match status" value="1"/>
</dbReference>
<dbReference type="CDD" id="cd17546">
    <property type="entry name" value="REC_hyHK_CKI1_RcsC-like"/>
    <property type="match status" value="1"/>
</dbReference>
<dbReference type="Pfam" id="PF00512">
    <property type="entry name" value="HisKA"/>
    <property type="match status" value="1"/>
</dbReference>
<keyword evidence="3 4" id="KW-0597">Phosphoprotein</keyword>
<evidence type="ECO:0000313" key="9">
    <source>
        <dbReference type="Proteomes" id="UP000009223"/>
    </source>
</evidence>
<dbReference type="PRINTS" id="PR00344">
    <property type="entry name" value="BCTRLSENSOR"/>
</dbReference>
<dbReference type="InterPro" id="IPR003594">
    <property type="entry name" value="HATPase_dom"/>
</dbReference>
<keyword evidence="5" id="KW-1133">Transmembrane helix</keyword>
<dbReference type="SMART" id="SM00387">
    <property type="entry name" value="HATPase_c"/>
    <property type="match status" value="1"/>
</dbReference>
<dbReference type="OrthoDB" id="9790669at2"/>
<name>F5YL51_TREPZ</name>
<dbReference type="CDD" id="cd18773">
    <property type="entry name" value="PDC1_HK_sensor"/>
    <property type="match status" value="1"/>
</dbReference>
<dbReference type="eggNOG" id="COG0642">
    <property type="taxonomic scope" value="Bacteria"/>
</dbReference>
<dbReference type="HOGENOM" id="CLU_017960_0_0_12"/>
<feature type="transmembrane region" description="Helical" evidence="5">
    <location>
        <begin position="12"/>
        <end position="34"/>
    </location>
</feature>
<dbReference type="PANTHER" id="PTHR45339:SF5">
    <property type="entry name" value="HISTIDINE KINASE"/>
    <property type="match status" value="1"/>
</dbReference>
<dbReference type="SUPFAM" id="SSF55874">
    <property type="entry name" value="ATPase domain of HSP90 chaperone/DNA topoisomerase II/histidine kinase"/>
    <property type="match status" value="1"/>
</dbReference>
<dbReference type="EMBL" id="CP001843">
    <property type="protein sequence ID" value="AEF85231.1"/>
    <property type="molecule type" value="Genomic_DNA"/>
</dbReference>